<keyword evidence="2" id="KW-1185">Reference proteome</keyword>
<organism evidence="1 2">
    <name type="scientific">Sulfitobacter porphyrae</name>
    <dbReference type="NCBI Taxonomy" id="1246864"/>
    <lineage>
        <taxon>Bacteria</taxon>
        <taxon>Pseudomonadati</taxon>
        <taxon>Pseudomonadota</taxon>
        <taxon>Alphaproteobacteria</taxon>
        <taxon>Rhodobacterales</taxon>
        <taxon>Roseobacteraceae</taxon>
        <taxon>Sulfitobacter</taxon>
    </lineage>
</organism>
<name>A0ABW2B5W2_9RHOB</name>
<sequence>MPHLIAAGRNLNLFSLEVAGTSFARAFELTEEFKLDPDPALMGELFQDGSRSSSGAPNSGGS</sequence>
<dbReference type="Proteomes" id="UP001596353">
    <property type="component" value="Unassembled WGS sequence"/>
</dbReference>
<accession>A0ABW2B5W2</accession>
<gene>
    <name evidence="1" type="ORF">ACFQFQ_15585</name>
</gene>
<evidence type="ECO:0000313" key="1">
    <source>
        <dbReference type="EMBL" id="MFC6760591.1"/>
    </source>
</evidence>
<evidence type="ECO:0000313" key="2">
    <source>
        <dbReference type="Proteomes" id="UP001596353"/>
    </source>
</evidence>
<proteinExistence type="predicted"/>
<dbReference type="EMBL" id="JBHSWG010000001">
    <property type="protein sequence ID" value="MFC6760591.1"/>
    <property type="molecule type" value="Genomic_DNA"/>
</dbReference>
<protein>
    <submittedName>
        <fullName evidence="1">Uncharacterized protein</fullName>
    </submittedName>
</protein>
<comment type="caution">
    <text evidence="1">The sequence shown here is derived from an EMBL/GenBank/DDBJ whole genome shotgun (WGS) entry which is preliminary data.</text>
</comment>
<reference evidence="2" key="1">
    <citation type="journal article" date="2019" name="Int. J. Syst. Evol. Microbiol.">
        <title>The Global Catalogue of Microorganisms (GCM) 10K type strain sequencing project: providing services to taxonomists for standard genome sequencing and annotation.</title>
        <authorList>
            <consortium name="The Broad Institute Genomics Platform"/>
            <consortium name="The Broad Institute Genome Sequencing Center for Infectious Disease"/>
            <person name="Wu L."/>
            <person name="Ma J."/>
        </authorList>
    </citation>
    <scope>NUCLEOTIDE SEQUENCE [LARGE SCALE GENOMIC DNA]</scope>
    <source>
        <strain evidence="2">CCUG 66188</strain>
    </source>
</reference>